<evidence type="ECO:0000313" key="1">
    <source>
        <dbReference type="EMBL" id="SBW25046.1"/>
    </source>
</evidence>
<sequence>MTPLDAVVAAGPYPYYAALVAEHPFAFDPSANARIPSLP</sequence>
<name>A0A1C3P5I6_9ACTN</name>
<accession>A0A1C3P5I6</accession>
<organism evidence="1 2">
    <name type="scientific">Candidatus Protofrankia californiensis</name>
    <dbReference type="NCBI Taxonomy" id="1839754"/>
    <lineage>
        <taxon>Bacteria</taxon>
        <taxon>Bacillati</taxon>
        <taxon>Actinomycetota</taxon>
        <taxon>Actinomycetes</taxon>
        <taxon>Frankiales</taxon>
        <taxon>Frankiaceae</taxon>
        <taxon>Protofrankia</taxon>
    </lineage>
</organism>
<evidence type="ECO:0000313" key="2">
    <source>
        <dbReference type="Proteomes" id="UP000199013"/>
    </source>
</evidence>
<dbReference type="EMBL" id="FLUV01001843">
    <property type="protein sequence ID" value="SBW25046.1"/>
    <property type="molecule type" value="Genomic_DNA"/>
</dbReference>
<proteinExistence type="predicted"/>
<reference evidence="2" key="1">
    <citation type="submission" date="2016-02" db="EMBL/GenBank/DDBJ databases">
        <authorList>
            <person name="Wibberg D."/>
        </authorList>
    </citation>
    <scope>NUCLEOTIDE SEQUENCE [LARGE SCALE GENOMIC DNA]</scope>
</reference>
<dbReference type="AlphaFoldDB" id="A0A1C3P5I6"/>
<dbReference type="Proteomes" id="UP000199013">
    <property type="component" value="Unassembled WGS sequence"/>
</dbReference>
<keyword evidence="2" id="KW-1185">Reference proteome</keyword>
<protein>
    <submittedName>
        <fullName evidence="1">Uncharacterized protein</fullName>
    </submittedName>
</protein>
<gene>
    <name evidence="1" type="ORF">FDG2_4404</name>
</gene>